<reference evidence="2 3" key="1">
    <citation type="submission" date="2021-02" db="EMBL/GenBank/DDBJ databases">
        <title>Activity-based single-cell genomes from oceanic crustal fluid captures similar information to metagenomic and metatranscriptomic surveys with orders of magnitude less sampling.</title>
        <authorList>
            <person name="D'Angelo T.S."/>
            <person name="Orcutt B.N."/>
        </authorList>
    </citation>
    <scope>NUCLEOTIDE SEQUENCE [LARGE SCALE GENOMIC DNA]</scope>
    <source>
        <strain evidence="2">AH-315-G07</strain>
    </source>
</reference>
<dbReference type="Proteomes" id="UP000722121">
    <property type="component" value="Unassembled WGS sequence"/>
</dbReference>
<gene>
    <name evidence="2" type="ORF">JYU14_01580</name>
</gene>
<evidence type="ECO:0000256" key="1">
    <source>
        <dbReference type="SAM" id="MobiDB-lite"/>
    </source>
</evidence>
<organism evidence="2 3">
    <name type="scientific">Simkania negevensis</name>
    <dbReference type="NCBI Taxonomy" id="83561"/>
    <lineage>
        <taxon>Bacteria</taxon>
        <taxon>Pseudomonadati</taxon>
        <taxon>Chlamydiota</taxon>
        <taxon>Chlamydiia</taxon>
        <taxon>Parachlamydiales</taxon>
        <taxon>Simkaniaceae</taxon>
        <taxon>Simkania</taxon>
    </lineage>
</organism>
<feature type="region of interest" description="Disordered" evidence="1">
    <location>
        <begin position="1"/>
        <end position="23"/>
    </location>
</feature>
<sequence>MDPPPPPQGATTPINFDGGLDSKDRHPLTKWMGEGEKKYRLLKDGNDQPVGFQLESTGQTFTVRNVNSKGENVGYLGSTEMLNVAVKTFLMGQEKIIKNLTERQLISDKGFFSHDVSIIINPDKKIIEIAGSILNKTIEIEDALTDLQWMFYQKQLSNEIPRAKVETLATKPTSYQGIPRSQGNKTSYLAPAVTALSLLCSKELDKSPTDLSKAVVAIGTKVKRPSGTTPSVTTKEVETLLAESAVTNKWTNKPKKGKNAEKYFDFLVSQLPEVQTALPTEQRGTHLIDIAANALTDKSKIQEAIISRSRARFRETTTLLPVHVTGLDGTKKIAPPPARLEIPADSSKPRENLAIFDLVMTTCAEGGNDNQYTNYILREGKWSKYEDDKVTLCQKKEMEAAVESKGLILFYARA</sequence>
<evidence type="ECO:0000313" key="3">
    <source>
        <dbReference type="Proteomes" id="UP000722121"/>
    </source>
</evidence>
<name>A0ABS3AUV4_9BACT</name>
<dbReference type="EMBL" id="JAFITR010000021">
    <property type="protein sequence ID" value="MBN4066757.1"/>
    <property type="molecule type" value="Genomic_DNA"/>
</dbReference>
<proteinExistence type="predicted"/>
<keyword evidence="3" id="KW-1185">Reference proteome</keyword>
<dbReference type="Gene3D" id="3.90.70.10">
    <property type="entry name" value="Cysteine proteinases"/>
    <property type="match status" value="1"/>
</dbReference>
<evidence type="ECO:0000313" key="2">
    <source>
        <dbReference type="EMBL" id="MBN4066757.1"/>
    </source>
</evidence>
<protein>
    <submittedName>
        <fullName evidence="2">Uncharacterized protein</fullName>
    </submittedName>
</protein>
<comment type="caution">
    <text evidence="2">The sequence shown here is derived from an EMBL/GenBank/DDBJ whole genome shotgun (WGS) entry which is preliminary data.</text>
</comment>
<accession>A0ABS3AUV4</accession>